<reference evidence="6" key="1">
    <citation type="submission" date="2017-06" db="EMBL/GenBank/DDBJ databases">
        <title>Capnocytophaga spp. assemblies.</title>
        <authorList>
            <person name="Gulvik C.A."/>
        </authorList>
    </citation>
    <scope>NUCLEOTIDE SEQUENCE [LARGE SCALE GENOMIC DNA]</scope>
    <source>
        <strain evidence="6">H2177</strain>
    </source>
</reference>
<dbReference type="InterPro" id="IPR005320">
    <property type="entry name" value="Peptidase_S51"/>
</dbReference>
<dbReference type="CDD" id="cd03129">
    <property type="entry name" value="GAT1_Peptidase_E_like"/>
    <property type="match status" value="1"/>
</dbReference>
<evidence type="ECO:0000256" key="4">
    <source>
        <dbReference type="ARBA" id="ARBA00022825"/>
    </source>
</evidence>
<evidence type="ECO:0000256" key="1">
    <source>
        <dbReference type="ARBA" id="ARBA00006534"/>
    </source>
</evidence>
<accession>A0A250FWE3</accession>
<protein>
    <submittedName>
        <fullName evidence="5">Peptidase S51</fullName>
    </submittedName>
</protein>
<proteinExistence type="inferred from homology"/>
<dbReference type="EMBL" id="CP022387">
    <property type="protein sequence ID" value="ATA89384.1"/>
    <property type="molecule type" value="Genomic_DNA"/>
</dbReference>
<dbReference type="KEGG" id="csto:CGC58_06375"/>
<gene>
    <name evidence="5" type="ORF">CGC58_06375</name>
</gene>
<dbReference type="Gene3D" id="3.40.50.880">
    <property type="match status" value="1"/>
</dbReference>
<dbReference type="PANTHER" id="PTHR20842:SF0">
    <property type="entry name" value="ALPHA-ASPARTYL DIPEPTIDASE"/>
    <property type="match status" value="1"/>
</dbReference>
<evidence type="ECO:0000313" key="6">
    <source>
        <dbReference type="Proteomes" id="UP000217348"/>
    </source>
</evidence>
<dbReference type="GO" id="GO:0006508">
    <property type="term" value="P:proteolysis"/>
    <property type="evidence" value="ECO:0007669"/>
    <property type="project" value="UniProtKB-KW"/>
</dbReference>
<evidence type="ECO:0000313" key="5">
    <source>
        <dbReference type="EMBL" id="ATA89384.1"/>
    </source>
</evidence>
<name>A0A250FWE3_9FLAO</name>
<dbReference type="Pfam" id="PF03575">
    <property type="entry name" value="Peptidase_S51"/>
    <property type="match status" value="1"/>
</dbReference>
<organism evidence="5 6">
    <name type="scientific">Capnocytophaga stomatis</name>
    <dbReference type="NCBI Taxonomy" id="1848904"/>
    <lineage>
        <taxon>Bacteria</taxon>
        <taxon>Pseudomonadati</taxon>
        <taxon>Bacteroidota</taxon>
        <taxon>Flavobacteriia</taxon>
        <taxon>Flavobacteriales</taxon>
        <taxon>Flavobacteriaceae</taxon>
        <taxon>Capnocytophaga</taxon>
    </lineage>
</organism>
<keyword evidence="3" id="KW-0378">Hydrolase</keyword>
<comment type="similarity">
    <text evidence="1">Belongs to the peptidase S51 family.</text>
</comment>
<dbReference type="AlphaFoldDB" id="A0A250FWE3"/>
<dbReference type="SUPFAM" id="SSF52317">
    <property type="entry name" value="Class I glutamine amidotransferase-like"/>
    <property type="match status" value="1"/>
</dbReference>
<dbReference type="FunFam" id="3.40.50.880:FF:000094">
    <property type="entry name" value="Uncharacterized peptidase Lmo0363"/>
    <property type="match status" value="1"/>
</dbReference>
<evidence type="ECO:0000256" key="3">
    <source>
        <dbReference type="ARBA" id="ARBA00022801"/>
    </source>
</evidence>
<evidence type="ECO:0000256" key="2">
    <source>
        <dbReference type="ARBA" id="ARBA00022670"/>
    </source>
</evidence>
<keyword evidence="4" id="KW-0720">Serine protease</keyword>
<dbReference type="PANTHER" id="PTHR20842">
    <property type="entry name" value="PROTEASE S51 ALPHA-ASPARTYL DIPEPTIDASE"/>
    <property type="match status" value="1"/>
</dbReference>
<sequence>MKKIFLCSSFKDVSHLFEEFADTNLAGKKVTFIPTASLTEKVRFYVDAGRKSLEKMGLIIDELEISTATLEEITYKLQNNDFIYVTGGNTFFLLQALRKSGADKLIREQVLAGKIYVGESAGAMILSPNIEYVTKMDDPKQAPDLQDFSALDLVDFYIVPHYTNFPFVKATEAIINEYENTLHLLPITNSQAIEVRNNNVEIK</sequence>
<keyword evidence="2" id="KW-0645">Protease</keyword>
<dbReference type="RefSeq" id="WP_095895933.1">
    <property type="nucleotide sequence ID" value="NZ_CP022387.1"/>
</dbReference>
<dbReference type="Proteomes" id="UP000217348">
    <property type="component" value="Chromosome"/>
</dbReference>
<dbReference type="InterPro" id="IPR029062">
    <property type="entry name" value="Class_I_gatase-like"/>
</dbReference>
<dbReference type="OrthoDB" id="3373764at2"/>
<dbReference type="GO" id="GO:0008236">
    <property type="term" value="F:serine-type peptidase activity"/>
    <property type="evidence" value="ECO:0007669"/>
    <property type="project" value="UniProtKB-KW"/>
</dbReference>